<evidence type="ECO:0000256" key="8">
    <source>
        <dbReference type="SAM" id="MobiDB-lite"/>
    </source>
</evidence>
<feature type="domain" description="BOP1 N-terminal" evidence="9">
    <location>
        <begin position="90"/>
        <end position="342"/>
    </location>
</feature>
<dbReference type="SMART" id="SM01035">
    <property type="entry name" value="BOP1NT"/>
    <property type="match status" value="1"/>
</dbReference>
<evidence type="ECO:0000256" key="1">
    <source>
        <dbReference type="ARBA" id="ARBA00022517"/>
    </source>
</evidence>
<feature type="compositionally biased region" description="Acidic residues" evidence="8">
    <location>
        <begin position="46"/>
        <end position="60"/>
    </location>
</feature>
<evidence type="ECO:0000256" key="5">
    <source>
        <dbReference type="ARBA" id="ARBA00023242"/>
    </source>
</evidence>
<evidence type="ECO:0000256" key="7">
    <source>
        <dbReference type="PROSITE-ProRule" id="PRU00221"/>
    </source>
</evidence>
<dbReference type="EMBL" id="CAXAMN010000126">
    <property type="protein sequence ID" value="CAK8986572.1"/>
    <property type="molecule type" value="Genomic_DNA"/>
</dbReference>
<feature type="repeat" description="WD" evidence="7">
    <location>
        <begin position="349"/>
        <end position="390"/>
    </location>
</feature>
<dbReference type="InterPro" id="IPR028598">
    <property type="entry name" value="BOP1/Erb1"/>
</dbReference>
<dbReference type="InterPro" id="IPR001680">
    <property type="entry name" value="WD40_rpt"/>
</dbReference>
<evidence type="ECO:0000256" key="4">
    <source>
        <dbReference type="ARBA" id="ARBA00022737"/>
    </source>
</evidence>
<evidence type="ECO:0000313" key="11">
    <source>
        <dbReference type="Proteomes" id="UP001642484"/>
    </source>
</evidence>
<comment type="caution">
    <text evidence="10">The sequence shown here is derived from an EMBL/GenBank/DDBJ whole genome shotgun (WGS) entry which is preliminary data.</text>
</comment>
<keyword evidence="4" id="KW-0677">Repeat</keyword>
<name>A0ABP0H939_9DINO</name>
<dbReference type="Proteomes" id="UP001642484">
    <property type="component" value="Unassembled WGS sequence"/>
</dbReference>
<evidence type="ECO:0000313" key="10">
    <source>
        <dbReference type="EMBL" id="CAK8986572.1"/>
    </source>
</evidence>
<proteinExistence type="inferred from homology"/>
<dbReference type="Pfam" id="PF21720">
    <property type="entry name" value="MIOS_WD40"/>
    <property type="match status" value="1"/>
</dbReference>
<comment type="function">
    <text evidence="6">Required for maturation of ribosomal RNAs and formation of the large ribosomal subunit.</text>
</comment>
<feature type="repeat" description="WD" evidence="7">
    <location>
        <begin position="577"/>
        <end position="611"/>
    </location>
</feature>
<dbReference type="PROSITE" id="PS50294">
    <property type="entry name" value="WD_REPEATS_REGION"/>
    <property type="match status" value="2"/>
</dbReference>
<evidence type="ECO:0000256" key="3">
    <source>
        <dbReference type="ARBA" id="ARBA00022574"/>
    </source>
</evidence>
<dbReference type="InterPro" id="IPR012953">
    <property type="entry name" value="BOP1_N_dom"/>
</dbReference>
<dbReference type="Gene3D" id="2.130.10.10">
    <property type="entry name" value="YVTN repeat-like/Quinoprotein amine dehydrogenase"/>
    <property type="match status" value="1"/>
</dbReference>
<dbReference type="InterPro" id="IPR019775">
    <property type="entry name" value="WD40_repeat_CS"/>
</dbReference>
<dbReference type="InterPro" id="IPR015943">
    <property type="entry name" value="WD40/YVTN_repeat-like_dom_sf"/>
</dbReference>
<keyword evidence="5 6" id="KW-0539">Nucleus</keyword>
<organism evidence="10 11">
    <name type="scientific">Durusdinium trenchii</name>
    <dbReference type="NCBI Taxonomy" id="1381693"/>
    <lineage>
        <taxon>Eukaryota</taxon>
        <taxon>Sar</taxon>
        <taxon>Alveolata</taxon>
        <taxon>Dinophyceae</taxon>
        <taxon>Suessiales</taxon>
        <taxon>Symbiodiniaceae</taxon>
        <taxon>Durusdinium</taxon>
    </lineage>
</organism>
<dbReference type="HAMAP" id="MF_03027">
    <property type="entry name" value="BOP1"/>
    <property type="match status" value="1"/>
</dbReference>
<comment type="similarity">
    <text evidence="6">Belongs to the WD repeat BOP1/ERB1 family.</text>
</comment>
<keyword evidence="1 6" id="KW-0690">Ribosome biogenesis</keyword>
<evidence type="ECO:0000259" key="9">
    <source>
        <dbReference type="SMART" id="SM01035"/>
    </source>
</evidence>
<evidence type="ECO:0000256" key="6">
    <source>
        <dbReference type="HAMAP-Rule" id="MF_03027"/>
    </source>
</evidence>
<dbReference type="Pfam" id="PF08145">
    <property type="entry name" value="BOP1NT"/>
    <property type="match status" value="1"/>
</dbReference>
<accession>A0ABP0H939</accession>
<feature type="compositionally biased region" description="Basic and acidic residues" evidence="8">
    <location>
        <begin position="36"/>
        <end position="45"/>
    </location>
</feature>
<feature type="repeat" description="WD" evidence="7">
    <location>
        <begin position="676"/>
        <end position="708"/>
    </location>
</feature>
<dbReference type="InterPro" id="IPR036322">
    <property type="entry name" value="WD40_repeat_dom_sf"/>
</dbReference>
<dbReference type="PROSITE" id="PS00678">
    <property type="entry name" value="WD_REPEATS_1"/>
    <property type="match status" value="1"/>
</dbReference>
<protein>
    <recommendedName>
        <fullName evidence="6">Ribosome biogenesis protein BOP1 homolog</fullName>
    </recommendedName>
</protein>
<sequence>MPRLKPGARARSSSASSRLKRPRLASSSSVPVPGDESAKKEKSVEEMIEDEDLEDTDEDSDHGLVDDGSSDDSEDDAPRNRIGNVPLEWYKDEDHVGYDIAGEKIMRTLSTSEINALLESKDNPDAWRTIKDHKNQREVVLTETDLEVIRRIRERMYPSLATDTTEMVEFENPEARIHPEGKAHPPKSRFLPSKWERMKVKRLVSLLRQGKIRPPPPPAPEVWDLWADEAQLRRKAPTALPAPKMALPGHAESYNPPSEYLFTEEEKKEWEETFEEDRTLNHLPQKFESLRHVPGYKDFTLERFKRCLDLYLVPRALKQRMNVDPESLLPKLPNPKDLRPFPTHIAVSYEGHEGMIRSVAVEATGRYLATASSDETLRIWEVATGRPVRSIKFSSAVTAVAWNPQHLMLSVSAEENVFFLDPQLEIQAAPDGEAPVAVSSLLEFKEANVAKPEGEEVEEPTAAKAKAVHWRAVQPDSPQHAAGCRLSIATDGDVQLLVWHHKGNYCAAVSPKARATSNQCIIHALNQQKSMRPFARLRGGQQVQSCAFHPSKPHFLVATMRSVRIYDLQKQAQVKQLISGAKWISSVTVHPTGDHVVVGSYDRRVVWWDLDFASKPYKTLQYHDKAVRCATFHPGKFPLLAACSDDATVSILHAKVFSDLMQSPMIVPVKRLRDHMVNQGFGVLSCAWHPHQPWLFTAGADGRAYLWA</sequence>
<dbReference type="PANTHER" id="PTHR17605">
    <property type="entry name" value="RIBOSOME BIOGENESIS PROTEIN BOP1 BLOCK OF PROLIFERATION 1 PROTEIN"/>
    <property type="match status" value="1"/>
</dbReference>
<comment type="subcellular location">
    <subcellularLocation>
        <location evidence="6">Nucleus</location>
        <location evidence="6">Nucleolus</location>
    </subcellularLocation>
    <subcellularLocation>
        <location evidence="6">Nucleus</location>
        <location evidence="6">Nucleoplasm</location>
    </subcellularLocation>
</comment>
<dbReference type="SMART" id="SM00320">
    <property type="entry name" value="WD40"/>
    <property type="match status" value="6"/>
</dbReference>
<keyword evidence="11" id="KW-1185">Reference proteome</keyword>
<dbReference type="SUPFAM" id="SSF50978">
    <property type="entry name" value="WD40 repeat-like"/>
    <property type="match status" value="1"/>
</dbReference>
<reference evidence="10 11" key="1">
    <citation type="submission" date="2024-02" db="EMBL/GenBank/DDBJ databases">
        <authorList>
            <person name="Chen Y."/>
            <person name="Shah S."/>
            <person name="Dougan E. K."/>
            <person name="Thang M."/>
            <person name="Chan C."/>
        </authorList>
    </citation>
    <scope>NUCLEOTIDE SEQUENCE [LARGE SCALE GENOMIC DNA]</scope>
</reference>
<dbReference type="Pfam" id="PF00400">
    <property type="entry name" value="WD40"/>
    <property type="match status" value="2"/>
</dbReference>
<dbReference type="PROSITE" id="PS50082">
    <property type="entry name" value="WD_REPEATS_2"/>
    <property type="match status" value="3"/>
</dbReference>
<dbReference type="PANTHER" id="PTHR17605:SF0">
    <property type="entry name" value="RIBOSOME BIOGENESIS PROTEIN BOP1"/>
    <property type="match status" value="1"/>
</dbReference>
<keyword evidence="2 6" id="KW-0698">rRNA processing</keyword>
<evidence type="ECO:0000256" key="2">
    <source>
        <dbReference type="ARBA" id="ARBA00022552"/>
    </source>
</evidence>
<gene>
    <name evidence="10" type="ORF">CCMP2556_LOCUS552</name>
</gene>
<feature type="region of interest" description="Disordered" evidence="8">
    <location>
        <begin position="1"/>
        <end position="84"/>
    </location>
</feature>
<keyword evidence="3 7" id="KW-0853">WD repeat</keyword>